<dbReference type="AlphaFoldDB" id="A0AAE0KL92"/>
<dbReference type="PANTHER" id="PTHR39597:SF1">
    <property type="entry name" value="UBA DOMAIN-CONTAINING PROTEIN RUP1"/>
    <property type="match status" value="1"/>
</dbReference>
<reference evidence="2" key="2">
    <citation type="submission" date="2023-06" db="EMBL/GenBank/DDBJ databases">
        <authorList>
            <consortium name="Lawrence Berkeley National Laboratory"/>
            <person name="Haridas S."/>
            <person name="Hensen N."/>
            <person name="Bonometti L."/>
            <person name="Westerberg I."/>
            <person name="Brannstrom I.O."/>
            <person name="Guillou S."/>
            <person name="Cros-Aarteil S."/>
            <person name="Calhoun S."/>
            <person name="Kuo A."/>
            <person name="Mondo S."/>
            <person name="Pangilinan J."/>
            <person name="Riley R."/>
            <person name="LaButti K."/>
            <person name="Andreopoulos B."/>
            <person name="Lipzen A."/>
            <person name="Chen C."/>
            <person name="Yanf M."/>
            <person name="Daum C."/>
            <person name="Ng V."/>
            <person name="Clum A."/>
            <person name="Steindorff A."/>
            <person name="Ohm R."/>
            <person name="Martin F."/>
            <person name="Silar P."/>
            <person name="Natvig D."/>
            <person name="Lalanne C."/>
            <person name="Gautier V."/>
            <person name="Ament-velasquez S.L."/>
            <person name="Kruys A."/>
            <person name="Hutchinson M.I."/>
            <person name="Powell A.J."/>
            <person name="Barry K."/>
            <person name="Miller A.N."/>
            <person name="Grigoriev I.V."/>
            <person name="Debuchy R."/>
            <person name="Gladieux P."/>
            <person name="Thoren M.H."/>
            <person name="Johannesson H."/>
        </authorList>
    </citation>
    <scope>NUCLEOTIDE SEQUENCE</scope>
    <source>
        <strain evidence="2">CBS 232.78</strain>
    </source>
</reference>
<comment type="caution">
    <text evidence="2">The sequence shown here is derived from an EMBL/GenBank/DDBJ whole genome shotgun (WGS) entry which is preliminary data.</text>
</comment>
<dbReference type="GO" id="GO:0005634">
    <property type="term" value="C:nucleus"/>
    <property type="evidence" value="ECO:0007669"/>
    <property type="project" value="TreeGrafter"/>
</dbReference>
<evidence type="ECO:0000313" key="2">
    <source>
        <dbReference type="EMBL" id="KAK3378543.1"/>
    </source>
</evidence>
<accession>A0AAE0KL92</accession>
<dbReference type="GO" id="GO:0016579">
    <property type="term" value="P:protein deubiquitination"/>
    <property type="evidence" value="ECO:0007669"/>
    <property type="project" value="TreeGrafter"/>
</dbReference>
<reference evidence="2" key="1">
    <citation type="journal article" date="2023" name="Mol. Phylogenet. Evol.">
        <title>Genome-scale phylogeny and comparative genomics of the fungal order Sordariales.</title>
        <authorList>
            <person name="Hensen N."/>
            <person name="Bonometti L."/>
            <person name="Westerberg I."/>
            <person name="Brannstrom I.O."/>
            <person name="Guillou S."/>
            <person name="Cros-Aarteil S."/>
            <person name="Calhoun S."/>
            <person name="Haridas S."/>
            <person name="Kuo A."/>
            <person name="Mondo S."/>
            <person name="Pangilinan J."/>
            <person name="Riley R."/>
            <person name="LaButti K."/>
            <person name="Andreopoulos B."/>
            <person name="Lipzen A."/>
            <person name="Chen C."/>
            <person name="Yan M."/>
            <person name="Daum C."/>
            <person name="Ng V."/>
            <person name="Clum A."/>
            <person name="Steindorff A."/>
            <person name="Ohm R.A."/>
            <person name="Martin F."/>
            <person name="Silar P."/>
            <person name="Natvig D.O."/>
            <person name="Lalanne C."/>
            <person name="Gautier V."/>
            <person name="Ament-Velasquez S.L."/>
            <person name="Kruys A."/>
            <person name="Hutchinson M.I."/>
            <person name="Powell A.J."/>
            <person name="Barry K."/>
            <person name="Miller A.N."/>
            <person name="Grigoriev I.V."/>
            <person name="Debuchy R."/>
            <person name="Gladieux P."/>
            <person name="Hiltunen Thoren M."/>
            <person name="Johannesson H."/>
        </authorList>
    </citation>
    <scope>NUCLEOTIDE SEQUENCE</scope>
    <source>
        <strain evidence="2">CBS 232.78</strain>
    </source>
</reference>
<dbReference type="GO" id="GO:0005829">
    <property type="term" value="C:cytosol"/>
    <property type="evidence" value="ECO:0007669"/>
    <property type="project" value="TreeGrafter"/>
</dbReference>
<proteinExistence type="predicted"/>
<protein>
    <recommendedName>
        <fullName evidence="4">UBA domain-containing protein</fullName>
    </recommendedName>
</protein>
<feature type="compositionally biased region" description="Low complexity" evidence="1">
    <location>
        <begin position="102"/>
        <end position="113"/>
    </location>
</feature>
<dbReference type="EMBL" id="JAULSW010000006">
    <property type="protein sequence ID" value="KAK3378543.1"/>
    <property type="molecule type" value="Genomic_DNA"/>
</dbReference>
<keyword evidence="3" id="KW-1185">Reference proteome</keyword>
<feature type="region of interest" description="Disordered" evidence="1">
    <location>
        <begin position="62"/>
        <end position="119"/>
    </location>
</feature>
<feature type="region of interest" description="Disordered" evidence="1">
    <location>
        <begin position="155"/>
        <end position="188"/>
    </location>
</feature>
<evidence type="ECO:0000256" key="1">
    <source>
        <dbReference type="SAM" id="MobiDB-lite"/>
    </source>
</evidence>
<evidence type="ECO:0000313" key="3">
    <source>
        <dbReference type="Proteomes" id="UP001285441"/>
    </source>
</evidence>
<evidence type="ECO:0008006" key="4">
    <source>
        <dbReference type="Google" id="ProtNLM"/>
    </source>
</evidence>
<feature type="region of interest" description="Disordered" evidence="1">
    <location>
        <begin position="775"/>
        <end position="830"/>
    </location>
</feature>
<dbReference type="InterPro" id="IPR055335">
    <property type="entry name" value="Ucp6/RUP1"/>
</dbReference>
<dbReference type="Proteomes" id="UP001285441">
    <property type="component" value="Unassembled WGS sequence"/>
</dbReference>
<feature type="compositionally biased region" description="Polar residues" evidence="1">
    <location>
        <begin position="62"/>
        <end position="78"/>
    </location>
</feature>
<dbReference type="PANTHER" id="PTHR39597">
    <property type="entry name" value="UBA DOMAIN-CONTAINING PROTEIN RUP1"/>
    <property type="match status" value="1"/>
</dbReference>
<sequence>MAFNPPSAEQVETIMMLTGLDRAVVITALNSKNNDVEAVTNEYFDSPDKFTQKYAWDESVFSSNREGDTNSAPNNTAPPSFVIHPADDNQILYGSEPNSFYAAGAPSRPPSRATTRSPLSRVIDLTAAEYTTNAPSNRQEEEAQLQRAINESLSASGVQSPQGLPAPPPLPQQSGITGGDAVLFGPANRPDYDPNEWAMVRLQNRDPDPEAALRARAPTAPVFLRCRITDWGFHRLGAVLVILHAIPAARNALLQVGSTPEYGYGSNQEWWKGEPILPPAQQAAKEAAQGNYYAVNSYPPWTDELHRLIAFLDSTDRTYGTADILADAKYTEKSLPGDSEQDFFRSYQDAYDAVQEPGSTSSALIMTAEVMPILDNAPVSTSRFVLLDADCPKETLTKTSNLYSIWDLLFYMQIGTPNEDLEAARMALITEASDVITFRFGGSGSVREPFLPKPIEVPETFYIDRYMAVHKQQVLEIQMKMSEVSAALQQNAEKEAALTRHVQSNNKIWDRRVMIKAAIRRCQARITQVKNAAFWRDHTEAHDNGGEDYYLPEHSGEPKLWPQEAKVVAHYETKIQQLEESLAYIDRVMNVVILPERQALQEAYANLCSLLTGPSDDPKWNATHKYTLRGVVSDQNTVFVRRREPVLMEMDETSSPTDQWWKISCLPDENNVVLSGITTYDVVMREACGTGCKPILIFATDKALDEDPVPLSDALKTFVKFDNRHFKQELSQAEQQQSSPKRLKTSVSLDSLATNHMENGVPRVGVETTERLARVSLDSSSPKSPEMQERPRAPLIARPGAAHPISLVHDEGNGAEYGPMDSTRNESGMI</sequence>
<organism evidence="2 3">
    <name type="scientific">Podospora didyma</name>
    <dbReference type="NCBI Taxonomy" id="330526"/>
    <lineage>
        <taxon>Eukaryota</taxon>
        <taxon>Fungi</taxon>
        <taxon>Dikarya</taxon>
        <taxon>Ascomycota</taxon>
        <taxon>Pezizomycotina</taxon>
        <taxon>Sordariomycetes</taxon>
        <taxon>Sordariomycetidae</taxon>
        <taxon>Sordariales</taxon>
        <taxon>Podosporaceae</taxon>
        <taxon>Podospora</taxon>
    </lineage>
</organism>
<name>A0AAE0KL92_9PEZI</name>
<gene>
    <name evidence="2" type="ORF">B0H63DRAFT_512593</name>
</gene>